<dbReference type="AlphaFoldDB" id="A0A2C9V0J9"/>
<proteinExistence type="inferred from homology"/>
<feature type="domain" description="Bicarbonate transporter-like transmembrane" evidence="9">
    <location>
        <begin position="200"/>
        <end position="373"/>
    </location>
</feature>
<evidence type="ECO:0000256" key="2">
    <source>
        <dbReference type="ARBA" id="ARBA00006262"/>
    </source>
</evidence>
<keyword evidence="3" id="KW-0813">Transport</keyword>
<dbReference type="Gramene" id="Manes.11G049055.1.v8.1">
    <property type="protein sequence ID" value="Manes.11G049055.1.v8.1.CDS"/>
    <property type="gene ID" value="Manes.11G049055.v8.1"/>
</dbReference>
<dbReference type="GO" id="GO:0022857">
    <property type="term" value="F:transmembrane transporter activity"/>
    <property type="evidence" value="ECO:0000318"/>
    <property type="project" value="GO_Central"/>
</dbReference>
<keyword evidence="4" id="KW-0039">Anion exchange</keyword>
<name>A0A2C9V0J9_MANES</name>
<evidence type="ECO:0000256" key="4">
    <source>
        <dbReference type="ARBA" id="ARBA00022681"/>
    </source>
</evidence>
<dbReference type="Gramene" id="Manes.11G049055.2.v8.1">
    <property type="protein sequence ID" value="Manes.11G049055.2.v8.1.CDS"/>
    <property type="gene ID" value="Manes.11G049055.v8.1"/>
</dbReference>
<evidence type="ECO:0000256" key="6">
    <source>
        <dbReference type="ARBA" id="ARBA00022989"/>
    </source>
</evidence>
<reference evidence="11" key="1">
    <citation type="journal article" date="2016" name="Nat. Biotechnol.">
        <title>Sequencing wild and cultivated cassava and related species reveals extensive interspecific hybridization and genetic diversity.</title>
        <authorList>
            <person name="Bredeson J.V."/>
            <person name="Lyons J.B."/>
            <person name="Prochnik S.E."/>
            <person name="Wu G.A."/>
            <person name="Ha C.M."/>
            <person name="Edsinger-Gonzales E."/>
            <person name="Grimwood J."/>
            <person name="Schmutz J."/>
            <person name="Rabbi I.Y."/>
            <person name="Egesi C."/>
            <person name="Nauluvula P."/>
            <person name="Lebot V."/>
            <person name="Ndunguru J."/>
            <person name="Mkamilo G."/>
            <person name="Bart R.S."/>
            <person name="Setter T.L."/>
            <person name="Gleadow R.M."/>
            <person name="Kulakow P."/>
            <person name="Ferguson M.E."/>
            <person name="Rounsley S."/>
            <person name="Rokhsar D.S."/>
        </authorList>
    </citation>
    <scope>NUCLEOTIDE SEQUENCE [LARGE SCALE GENOMIC DNA]</scope>
    <source>
        <strain evidence="11">cv. AM560-2</strain>
    </source>
</reference>
<evidence type="ECO:0000256" key="5">
    <source>
        <dbReference type="ARBA" id="ARBA00022692"/>
    </source>
</evidence>
<dbReference type="PANTHER" id="PTHR11453">
    <property type="entry name" value="ANION EXCHANGE PROTEIN"/>
    <property type="match status" value="1"/>
</dbReference>
<dbReference type="GO" id="GO:0006820">
    <property type="term" value="P:monoatomic anion transport"/>
    <property type="evidence" value="ECO:0007669"/>
    <property type="project" value="InterPro"/>
</dbReference>
<evidence type="ECO:0000256" key="3">
    <source>
        <dbReference type="ARBA" id="ARBA00022448"/>
    </source>
</evidence>
<feature type="transmembrane region" description="Helical" evidence="8">
    <location>
        <begin position="154"/>
        <end position="172"/>
    </location>
</feature>
<gene>
    <name evidence="10" type="ORF">MANES_11G049055v8</name>
</gene>
<evidence type="ECO:0000256" key="1">
    <source>
        <dbReference type="ARBA" id="ARBA00004141"/>
    </source>
</evidence>
<dbReference type="PANTHER" id="PTHR11453:SF40">
    <property type="entry name" value="BORON TRANSPORTER 4-RELATED"/>
    <property type="match status" value="1"/>
</dbReference>
<dbReference type="GO" id="GO:0055085">
    <property type="term" value="P:transmembrane transport"/>
    <property type="evidence" value="ECO:0000318"/>
    <property type="project" value="GO_Central"/>
</dbReference>
<protein>
    <recommendedName>
        <fullName evidence="9">Bicarbonate transporter-like transmembrane domain-containing protein</fullName>
    </recommendedName>
</protein>
<dbReference type="Gene3D" id="1.10.287.570">
    <property type="entry name" value="Helical hairpin bin"/>
    <property type="match status" value="1"/>
</dbReference>
<comment type="caution">
    <text evidence="10">The sequence shown here is derived from an EMBL/GenBank/DDBJ whole genome shotgun (WGS) entry which is preliminary data.</text>
</comment>
<feature type="transmembrane region" description="Helical" evidence="8">
    <location>
        <begin position="121"/>
        <end position="142"/>
    </location>
</feature>
<dbReference type="InterPro" id="IPR003020">
    <property type="entry name" value="HCO3_transpt_euk"/>
</dbReference>
<feature type="transmembrane region" description="Helical" evidence="8">
    <location>
        <begin position="192"/>
        <end position="213"/>
    </location>
</feature>
<keyword evidence="7 8" id="KW-0472">Membrane</keyword>
<dbReference type="OrthoDB" id="1735926at2759"/>
<dbReference type="InterPro" id="IPR011531">
    <property type="entry name" value="HCO3_transpt-like_TM_dom"/>
</dbReference>
<feature type="domain" description="Bicarbonate transporter-like transmembrane" evidence="9">
    <location>
        <begin position="454"/>
        <end position="596"/>
    </location>
</feature>
<evidence type="ECO:0000256" key="8">
    <source>
        <dbReference type="SAM" id="Phobius"/>
    </source>
</evidence>
<organism evidence="10 11">
    <name type="scientific">Manihot esculenta</name>
    <name type="common">Cassava</name>
    <name type="synonym">Jatropha manihot</name>
    <dbReference type="NCBI Taxonomy" id="3983"/>
    <lineage>
        <taxon>Eukaryota</taxon>
        <taxon>Viridiplantae</taxon>
        <taxon>Streptophyta</taxon>
        <taxon>Embryophyta</taxon>
        <taxon>Tracheophyta</taxon>
        <taxon>Spermatophyta</taxon>
        <taxon>Magnoliopsida</taxon>
        <taxon>eudicotyledons</taxon>
        <taxon>Gunneridae</taxon>
        <taxon>Pentapetalae</taxon>
        <taxon>rosids</taxon>
        <taxon>fabids</taxon>
        <taxon>Malpighiales</taxon>
        <taxon>Euphorbiaceae</taxon>
        <taxon>Crotonoideae</taxon>
        <taxon>Manihoteae</taxon>
        <taxon>Manihot</taxon>
    </lineage>
</organism>
<dbReference type="EMBL" id="CM004397">
    <property type="protein sequence ID" value="OAY36795.1"/>
    <property type="molecule type" value="Genomic_DNA"/>
</dbReference>
<dbReference type="GO" id="GO:0005452">
    <property type="term" value="F:solute:inorganic anion antiporter activity"/>
    <property type="evidence" value="ECO:0007669"/>
    <property type="project" value="InterPro"/>
</dbReference>
<dbReference type="OMA" id="SLMHTEK"/>
<dbReference type="GO" id="GO:0050801">
    <property type="term" value="P:monoatomic ion homeostasis"/>
    <property type="evidence" value="ECO:0000318"/>
    <property type="project" value="GO_Central"/>
</dbReference>
<keyword evidence="11" id="KW-1185">Reference proteome</keyword>
<keyword evidence="6 8" id="KW-1133">Transmembrane helix</keyword>
<evidence type="ECO:0000313" key="11">
    <source>
        <dbReference type="Proteomes" id="UP000091857"/>
    </source>
</evidence>
<dbReference type="Gramene" id="Manes.11G049055.3.v8.1">
    <property type="protein sequence ID" value="Manes.11G049055.3.v8.1.CDS"/>
    <property type="gene ID" value="Manes.11G049055.v8.1"/>
</dbReference>
<feature type="transmembrane region" description="Helical" evidence="8">
    <location>
        <begin position="547"/>
        <end position="574"/>
    </location>
</feature>
<dbReference type="FunFam" id="1.10.287.570:FF:000004">
    <property type="entry name" value="probable boron transporter 2"/>
    <property type="match status" value="1"/>
</dbReference>
<feature type="transmembrane region" description="Helical" evidence="8">
    <location>
        <begin position="331"/>
        <end position="351"/>
    </location>
</feature>
<accession>A0A2C9V0J9</accession>
<sequence length="672" mass="75371">MEHLRTPFRGVINDVRGRAACYKQDWIGGVRSGLGILAPTTYIFFASALPVIAFGEQLRRDTDGSLSTVETLASTALCGIIHSILGGQPLLILGVAEPTVIMYTYLYNFAKGREDLGQKLFLAWAGWVCVWTALLLFLLAIYNGCTIINRFTRIAGELFGMLIAVLFIQQAIKGMVGEFKIPKAEDPKLEKYQFQWLYANGLLGIIFTFGLLYTALKSRKARSWWYGTGWFRSFIADYGVPLMVVVWTALSFGVPRKVPSGVPRRLFSPLPWESASLQHWTVIEDMRNVPPAYIFAALIPALMIAGLYFFDHSVASRLAQQKEFNLKNPSSYHYDILLLGFMTLLCGLLGLPPSNGVLPQSPMHTKSLAVLKRQFIRRKMVKSAKESIKQKASNSEIYGKMQAVFLEIDSSPAITVAKELDELKEAVMKAENSKGENLKDSFDPEKHIDAYLPVRVNEQRVSNLLQSLLVAASVCAMPAIKQIPTSVLWGYFAYMAMDSLPGNQFWERLILLFITPGRRYKVLEGVHASFVESVPFKYIAIFTIFQLVYLVVCFGVTWIPIAGILFPIPFFILITIRQHILPKLFNPHHLLELDAAEYEEISGAPRLSFSLSFREKEGAGVGNEEGSKVEVCDAEMLDELTTSRGELKVRTVSFHEDNNRGQVYPEGIVELE</sequence>
<dbReference type="Pfam" id="PF00955">
    <property type="entry name" value="HCO3_cotransp"/>
    <property type="match status" value="3"/>
</dbReference>
<feature type="transmembrane region" description="Helical" evidence="8">
    <location>
        <begin position="36"/>
        <end position="55"/>
    </location>
</feature>
<feature type="transmembrane region" description="Helical" evidence="8">
    <location>
        <begin position="292"/>
        <end position="310"/>
    </location>
</feature>
<dbReference type="GO" id="GO:0005886">
    <property type="term" value="C:plasma membrane"/>
    <property type="evidence" value="ECO:0000318"/>
    <property type="project" value="GO_Central"/>
</dbReference>
<comment type="subcellular location">
    <subcellularLocation>
        <location evidence="1">Membrane</location>
        <topology evidence="1">Multi-pass membrane protein</topology>
    </subcellularLocation>
</comment>
<dbReference type="Proteomes" id="UP000091857">
    <property type="component" value="Chromosome 11"/>
</dbReference>
<keyword evidence="4" id="KW-0406">Ion transport</keyword>
<evidence type="ECO:0000256" key="7">
    <source>
        <dbReference type="ARBA" id="ARBA00023136"/>
    </source>
</evidence>
<evidence type="ECO:0000313" key="10">
    <source>
        <dbReference type="EMBL" id="OAY36795.1"/>
    </source>
</evidence>
<keyword evidence="5 8" id="KW-0812">Transmembrane</keyword>
<feature type="transmembrane region" description="Helical" evidence="8">
    <location>
        <begin position="90"/>
        <end position="109"/>
    </location>
</feature>
<evidence type="ECO:0000259" key="9">
    <source>
        <dbReference type="Pfam" id="PF00955"/>
    </source>
</evidence>
<comment type="similarity">
    <text evidence="2">Belongs to the anion exchanger (TC 2.A.31.3) family.</text>
</comment>
<feature type="domain" description="Bicarbonate transporter-like transmembrane" evidence="9">
    <location>
        <begin position="7"/>
        <end position="181"/>
    </location>
</feature>